<accession>A0ABV0VX56</accession>
<evidence type="ECO:0000313" key="2">
    <source>
        <dbReference type="EMBL" id="MEQ2261509.1"/>
    </source>
</evidence>
<sequence length="123" mass="13260">MEEVDKILIHALRQVGTEVGEDIDRVNQFTSELIVEAVGKCIRVIDPGLGGALPTSLPPGMSARFRVGMSLAQACQVNSVSRLEHITPSGQVVQQSVCRGPQANLQNGHSITPTDITHNARFF</sequence>
<feature type="domain" description="CCDC22 N-terminal" evidence="1">
    <location>
        <begin position="1"/>
        <end position="77"/>
    </location>
</feature>
<dbReference type="EMBL" id="JAHRIM010013538">
    <property type="protein sequence ID" value="MEQ2261509.1"/>
    <property type="molecule type" value="Genomic_DNA"/>
</dbReference>
<name>A0ABV0VX56_9TELE</name>
<keyword evidence="3" id="KW-1185">Reference proteome</keyword>
<dbReference type="PANTHER" id="PTHR15668">
    <property type="entry name" value="JM1 PROTEIN"/>
    <property type="match status" value="1"/>
</dbReference>
<comment type="caution">
    <text evidence="2">The sequence shown here is derived from an EMBL/GenBank/DDBJ whole genome shotgun (WGS) entry which is preliminary data.</text>
</comment>
<proteinExistence type="predicted"/>
<dbReference type="Proteomes" id="UP001444071">
    <property type="component" value="Unassembled WGS sequence"/>
</dbReference>
<reference evidence="2 3" key="1">
    <citation type="submission" date="2021-06" db="EMBL/GenBank/DDBJ databases">
        <authorList>
            <person name="Palmer J.M."/>
        </authorList>
    </citation>
    <scope>NUCLEOTIDE SEQUENCE [LARGE SCALE GENOMIC DNA]</scope>
    <source>
        <strain evidence="2 3">XR_2019</strain>
        <tissue evidence="2">Muscle</tissue>
    </source>
</reference>
<evidence type="ECO:0000259" key="1">
    <source>
        <dbReference type="Pfam" id="PF21674"/>
    </source>
</evidence>
<protein>
    <submittedName>
        <fullName evidence="2">Coiled-coil domain-containing protein 22</fullName>
    </submittedName>
</protein>
<dbReference type="PANTHER" id="PTHR15668:SF4">
    <property type="entry name" value="COILED-COIL DOMAIN-CONTAINING PROTEIN 22"/>
    <property type="match status" value="1"/>
</dbReference>
<dbReference type="InterPro" id="IPR048349">
    <property type="entry name" value="CCDC22_N"/>
</dbReference>
<dbReference type="InterPro" id="IPR008530">
    <property type="entry name" value="CCDC22"/>
</dbReference>
<dbReference type="Pfam" id="PF21674">
    <property type="entry name" value="CCDC22_N"/>
    <property type="match status" value="1"/>
</dbReference>
<evidence type="ECO:0000313" key="3">
    <source>
        <dbReference type="Proteomes" id="UP001444071"/>
    </source>
</evidence>
<organism evidence="2 3">
    <name type="scientific">Xenotaenia resolanae</name>
    <dbReference type="NCBI Taxonomy" id="208358"/>
    <lineage>
        <taxon>Eukaryota</taxon>
        <taxon>Metazoa</taxon>
        <taxon>Chordata</taxon>
        <taxon>Craniata</taxon>
        <taxon>Vertebrata</taxon>
        <taxon>Euteleostomi</taxon>
        <taxon>Actinopterygii</taxon>
        <taxon>Neopterygii</taxon>
        <taxon>Teleostei</taxon>
        <taxon>Neoteleostei</taxon>
        <taxon>Acanthomorphata</taxon>
        <taxon>Ovalentaria</taxon>
        <taxon>Atherinomorphae</taxon>
        <taxon>Cyprinodontiformes</taxon>
        <taxon>Goodeidae</taxon>
        <taxon>Xenotaenia</taxon>
    </lineage>
</organism>
<gene>
    <name evidence="2" type="primary">CCDC22_1</name>
    <name evidence="2" type="ORF">XENORESO_011423</name>
</gene>